<dbReference type="EMBL" id="JACHEM010000009">
    <property type="protein sequence ID" value="MBB6437210.1"/>
    <property type="molecule type" value="Genomic_DNA"/>
</dbReference>
<evidence type="ECO:0000313" key="2">
    <source>
        <dbReference type="EMBL" id="MBB6437210.1"/>
    </source>
</evidence>
<accession>A0A7X0HGI2</accession>
<comment type="caution">
    <text evidence="2">The sequence shown here is derived from an EMBL/GenBank/DDBJ whole genome shotgun (WGS) entry which is preliminary data.</text>
</comment>
<dbReference type="SMART" id="SM00530">
    <property type="entry name" value="HTH_XRE"/>
    <property type="match status" value="1"/>
</dbReference>
<sequence>MRIEEVIGANVARLRDGKELSQSQLGEALAEHLGKPWSRQAVSAAEKGRRAFTAADLLALSRTLDVSVPTLFLLKDWRGSNAVELADGISVSADEYRDRILHDTDAQGALTFMTHAGVQELTQTLLRMKTEQLKAGDQIDGLLSTLFNVSKAVAILSETEEIRAQETLRQLNESTRKLHDVQHGDQAVNDS</sequence>
<dbReference type="RefSeq" id="WP_185032344.1">
    <property type="nucleotide sequence ID" value="NZ_BNBN01000003.1"/>
</dbReference>
<dbReference type="Pfam" id="PF01381">
    <property type="entry name" value="HTH_3"/>
    <property type="match status" value="1"/>
</dbReference>
<dbReference type="InterPro" id="IPR001387">
    <property type="entry name" value="Cro/C1-type_HTH"/>
</dbReference>
<dbReference type="SUPFAM" id="SSF47413">
    <property type="entry name" value="lambda repressor-like DNA-binding domains"/>
    <property type="match status" value="1"/>
</dbReference>
<dbReference type="Gene3D" id="1.10.260.40">
    <property type="entry name" value="lambda repressor-like DNA-binding domains"/>
    <property type="match status" value="1"/>
</dbReference>
<evidence type="ECO:0000313" key="3">
    <source>
        <dbReference type="Proteomes" id="UP000540423"/>
    </source>
</evidence>
<name>A0A7X0HGI2_9ACTN</name>
<organism evidence="2 3">
    <name type="scientific">Streptomyces candidus</name>
    <dbReference type="NCBI Taxonomy" id="67283"/>
    <lineage>
        <taxon>Bacteria</taxon>
        <taxon>Bacillati</taxon>
        <taxon>Actinomycetota</taxon>
        <taxon>Actinomycetes</taxon>
        <taxon>Kitasatosporales</taxon>
        <taxon>Streptomycetaceae</taxon>
        <taxon>Streptomyces</taxon>
    </lineage>
</organism>
<feature type="domain" description="HTH cro/C1-type" evidence="1">
    <location>
        <begin position="11"/>
        <end position="71"/>
    </location>
</feature>
<dbReference type="InterPro" id="IPR010982">
    <property type="entry name" value="Lambda_DNA-bd_dom_sf"/>
</dbReference>
<dbReference type="GO" id="GO:0003677">
    <property type="term" value="F:DNA binding"/>
    <property type="evidence" value="ECO:0007669"/>
    <property type="project" value="InterPro"/>
</dbReference>
<keyword evidence="3" id="KW-1185">Reference proteome</keyword>
<dbReference type="PROSITE" id="PS50943">
    <property type="entry name" value="HTH_CROC1"/>
    <property type="match status" value="1"/>
</dbReference>
<protein>
    <submittedName>
        <fullName evidence="2">Transcriptional regulator with XRE-family HTH domain</fullName>
    </submittedName>
</protein>
<dbReference type="AlphaFoldDB" id="A0A7X0HGI2"/>
<proteinExistence type="predicted"/>
<evidence type="ECO:0000259" key="1">
    <source>
        <dbReference type="PROSITE" id="PS50943"/>
    </source>
</evidence>
<dbReference type="Proteomes" id="UP000540423">
    <property type="component" value="Unassembled WGS sequence"/>
</dbReference>
<dbReference type="CDD" id="cd00093">
    <property type="entry name" value="HTH_XRE"/>
    <property type="match status" value="1"/>
</dbReference>
<reference evidence="2 3" key="1">
    <citation type="submission" date="2020-08" db="EMBL/GenBank/DDBJ databases">
        <title>Genomic Encyclopedia of Type Strains, Phase IV (KMG-IV): sequencing the most valuable type-strain genomes for metagenomic binning, comparative biology and taxonomic classification.</title>
        <authorList>
            <person name="Goeker M."/>
        </authorList>
    </citation>
    <scope>NUCLEOTIDE SEQUENCE [LARGE SCALE GENOMIC DNA]</scope>
    <source>
        <strain evidence="2 3">DSM 40141</strain>
    </source>
</reference>
<gene>
    <name evidence="2" type="ORF">HNQ79_003693</name>
</gene>